<dbReference type="AlphaFoldDB" id="A0A1I0V897"/>
<feature type="transmembrane region" description="Helical" evidence="9">
    <location>
        <begin position="20"/>
        <end position="40"/>
    </location>
</feature>
<dbReference type="InterPro" id="IPR039421">
    <property type="entry name" value="Type_1_exporter"/>
</dbReference>
<dbReference type="PROSITE" id="PS50929">
    <property type="entry name" value="ABC_TM1F"/>
    <property type="match status" value="1"/>
</dbReference>
<evidence type="ECO:0000313" key="13">
    <source>
        <dbReference type="Proteomes" id="UP000198619"/>
    </source>
</evidence>
<organism evidence="12 13">
    <name type="scientific">Clostridium frigidicarnis</name>
    <dbReference type="NCBI Taxonomy" id="84698"/>
    <lineage>
        <taxon>Bacteria</taxon>
        <taxon>Bacillati</taxon>
        <taxon>Bacillota</taxon>
        <taxon>Clostridia</taxon>
        <taxon>Eubacteriales</taxon>
        <taxon>Clostridiaceae</taxon>
        <taxon>Clostridium</taxon>
    </lineage>
</organism>
<keyword evidence="5" id="KW-0547">Nucleotide-binding</keyword>
<dbReference type="GO" id="GO:0005886">
    <property type="term" value="C:plasma membrane"/>
    <property type="evidence" value="ECO:0007669"/>
    <property type="project" value="UniProtKB-SubCell"/>
</dbReference>
<dbReference type="InterPro" id="IPR003593">
    <property type="entry name" value="AAA+_ATPase"/>
</dbReference>
<keyword evidence="13" id="KW-1185">Reference proteome</keyword>
<evidence type="ECO:0000256" key="1">
    <source>
        <dbReference type="ARBA" id="ARBA00004651"/>
    </source>
</evidence>
<evidence type="ECO:0000256" key="9">
    <source>
        <dbReference type="SAM" id="Phobius"/>
    </source>
</evidence>
<dbReference type="SMART" id="SM00382">
    <property type="entry name" value="AAA"/>
    <property type="match status" value="1"/>
</dbReference>
<dbReference type="EMBL" id="FOKI01000001">
    <property type="protein sequence ID" value="SFA72604.1"/>
    <property type="molecule type" value="Genomic_DNA"/>
</dbReference>
<comment type="subcellular location">
    <subcellularLocation>
        <location evidence="1">Cell membrane</location>
        <topology evidence="1">Multi-pass membrane protein</topology>
    </subcellularLocation>
</comment>
<dbReference type="Gene3D" id="3.40.50.300">
    <property type="entry name" value="P-loop containing nucleotide triphosphate hydrolases"/>
    <property type="match status" value="1"/>
</dbReference>
<evidence type="ECO:0000256" key="3">
    <source>
        <dbReference type="ARBA" id="ARBA00022475"/>
    </source>
</evidence>
<dbReference type="GO" id="GO:0015421">
    <property type="term" value="F:ABC-type oligopeptide transporter activity"/>
    <property type="evidence" value="ECO:0007669"/>
    <property type="project" value="TreeGrafter"/>
</dbReference>
<dbReference type="GO" id="GO:0005524">
    <property type="term" value="F:ATP binding"/>
    <property type="evidence" value="ECO:0007669"/>
    <property type="project" value="UniProtKB-KW"/>
</dbReference>
<dbReference type="Pfam" id="PF00664">
    <property type="entry name" value="ABC_membrane"/>
    <property type="match status" value="1"/>
</dbReference>
<dbReference type="InterPro" id="IPR017871">
    <property type="entry name" value="ABC_transporter-like_CS"/>
</dbReference>
<evidence type="ECO:0000259" key="11">
    <source>
        <dbReference type="PROSITE" id="PS50929"/>
    </source>
</evidence>
<evidence type="ECO:0000313" key="12">
    <source>
        <dbReference type="EMBL" id="SFA72604.1"/>
    </source>
</evidence>
<accession>A0A1I0V897</accession>
<feature type="transmembrane region" description="Helical" evidence="9">
    <location>
        <begin position="238"/>
        <end position="260"/>
    </location>
</feature>
<dbReference type="OrthoDB" id="9762778at2"/>
<keyword evidence="6 12" id="KW-0067">ATP-binding</keyword>
<dbReference type="Proteomes" id="UP000198619">
    <property type="component" value="Unassembled WGS sequence"/>
</dbReference>
<feature type="domain" description="ABC transporter" evidence="10">
    <location>
        <begin position="334"/>
        <end position="569"/>
    </location>
</feature>
<keyword evidence="2" id="KW-0813">Transport</keyword>
<feature type="transmembrane region" description="Helical" evidence="9">
    <location>
        <begin position="133"/>
        <end position="151"/>
    </location>
</feature>
<dbReference type="STRING" id="84698.SAMN04488528_1001229"/>
<feature type="transmembrane region" description="Helical" evidence="9">
    <location>
        <begin position="157"/>
        <end position="174"/>
    </location>
</feature>
<dbReference type="Pfam" id="PF00005">
    <property type="entry name" value="ABC_tran"/>
    <property type="match status" value="1"/>
</dbReference>
<dbReference type="SUPFAM" id="SSF90123">
    <property type="entry name" value="ABC transporter transmembrane region"/>
    <property type="match status" value="1"/>
</dbReference>
<gene>
    <name evidence="12" type="ORF">SAMN04488528_1001229</name>
</gene>
<dbReference type="CDD" id="cd18548">
    <property type="entry name" value="ABC_6TM_Tm287_like"/>
    <property type="match status" value="1"/>
</dbReference>
<evidence type="ECO:0000256" key="6">
    <source>
        <dbReference type="ARBA" id="ARBA00022840"/>
    </source>
</evidence>
<evidence type="ECO:0000256" key="7">
    <source>
        <dbReference type="ARBA" id="ARBA00022989"/>
    </source>
</evidence>
<dbReference type="PANTHER" id="PTHR43394">
    <property type="entry name" value="ATP-DEPENDENT PERMEASE MDL1, MITOCHONDRIAL"/>
    <property type="match status" value="1"/>
</dbReference>
<dbReference type="PROSITE" id="PS50893">
    <property type="entry name" value="ABC_TRANSPORTER_2"/>
    <property type="match status" value="1"/>
</dbReference>
<reference evidence="12 13" key="1">
    <citation type="submission" date="2016-10" db="EMBL/GenBank/DDBJ databases">
        <authorList>
            <person name="de Groot N.N."/>
        </authorList>
    </citation>
    <scope>NUCLEOTIDE SEQUENCE [LARGE SCALE GENOMIC DNA]</scope>
    <source>
        <strain evidence="12 13">DSM 12271</strain>
    </source>
</reference>
<dbReference type="SUPFAM" id="SSF52540">
    <property type="entry name" value="P-loop containing nucleoside triphosphate hydrolases"/>
    <property type="match status" value="1"/>
</dbReference>
<keyword evidence="4 9" id="KW-0812">Transmembrane</keyword>
<evidence type="ECO:0000256" key="4">
    <source>
        <dbReference type="ARBA" id="ARBA00022692"/>
    </source>
</evidence>
<evidence type="ECO:0000259" key="10">
    <source>
        <dbReference type="PROSITE" id="PS50893"/>
    </source>
</evidence>
<dbReference type="GO" id="GO:0016887">
    <property type="term" value="F:ATP hydrolysis activity"/>
    <property type="evidence" value="ECO:0007669"/>
    <property type="project" value="InterPro"/>
</dbReference>
<evidence type="ECO:0000256" key="5">
    <source>
        <dbReference type="ARBA" id="ARBA00022741"/>
    </source>
</evidence>
<proteinExistence type="predicted"/>
<dbReference type="Gene3D" id="1.20.1560.10">
    <property type="entry name" value="ABC transporter type 1, transmembrane domain"/>
    <property type="match status" value="1"/>
</dbReference>
<sequence>MLKLISFLNPYKKECIVGPIFKLFEAILELLLPTIIALLINNGVSNKDSSYVLKMGGIMLCMAILGFCGSLICQYYAARASQGFGTDLRNAIFLHISSLSHAEIDKFGSSSLINRITNDVNQLQLAVAMLIRLVIRAPFICIGATIMAMILDFKLSLIILSAIPFFALILYFFIKKTTPLYKKYQKDLDKLSLIISENLGGVRVIRAFAKIPKEKDRFKEENNDLTYTSIHVGKISALLNPLTSLVVNVSIIILLWVGAFQINVGTLAPGTIIAFANYITQILLALIVVSNLIVIFTKASASAVRINELLETETSIIENKEDLSKGFKEDAPIIEFENVFFNYNVAGDMALEKISLSMNKGQTIGIIGGTGSGKSTFINLIARFYEVTSGEVMVNGINIKDYPLEILRNTISMVPQKAELFTGTIEENIKWGNLEASVDDVIEAAKKAEAHEFIIKLPNGYKTKVQRGGANFSGGQKQRLTIARALIKNPEILILDDSFSALDLATDATLRKSIKESFNDMTVIIVSQRVSTIKEADEIIVFDDGQVVGLGTHKDLMDRSEVYKEICLSQLSSEEAIK</sequence>
<protein>
    <submittedName>
        <fullName evidence="12">ATP-binding cassette, subfamily B</fullName>
    </submittedName>
</protein>
<keyword evidence="7 9" id="KW-1133">Transmembrane helix</keyword>
<name>A0A1I0V897_9CLOT</name>
<keyword evidence="8 9" id="KW-0472">Membrane</keyword>
<evidence type="ECO:0000256" key="2">
    <source>
        <dbReference type="ARBA" id="ARBA00022448"/>
    </source>
</evidence>
<dbReference type="InterPro" id="IPR003439">
    <property type="entry name" value="ABC_transporter-like_ATP-bd"/>
</dbReference>
<feature type="transmembrane region" description="Helical" evidence="9">
    <location>
        <begin position="52"/>
        <end position="73"/>
    </location>
</feature>
<dbReference type="InterPro" id="IPR036640">
    <property type="entry name" value="ABC1_TM_sf"/>
</dbReference>
<evidence type="ECO:0000256" key="8">
    <source>
        <dbReference type="ARBA" id="ARBA00023136"/>
    </source>
</evidence>
<dbReference type="PROSITE" id="PS00211">
    <property type="entry name" value="ABC_TRANSPORTER_1"/>
    <property type="match status" value="1"/>
</dbReference>
<dbReference type="InterPro" id="IPR027417">
    <property type="entry name" value="P-loop_NTPase"/>
</dbReference>
<feature type="transmembrane region" description="Helical" evidence="9">
    <location>
        <begin position="272"/>
        <end position="296"/>
    </location>
</feature>
<keyword evidence="3" id="KW-1003">Cell membrane</keyword>
<dbReference type="FunFam" id="3.40.50.300:FF:000221">
    <property type="entry name" value="Multidrug ABC transporter ATP-binding protein"/>
    <property type="match status" value="1"/>
</dbReference>
<feature type="domain" description="ABC transmembrane type-1" evidence="11">
    <location>
        <begin position="16"/>
        <end position="298"/>
    </location>
</feature>
<dbReference type="InterPro" id="IPR011527">
    <property type="entry name" value="ABC1_TM_dom"/>
</dbReference>
<dbReference type="PANTHER" id="PTHR43394:SF1">
    <property type="entry name" value="ATP-BINDING CASSETTE SUB-FAMILY B MEMBER 10, MITOCHONDRIAL"/>
    <property type="match status" value="1"/>
</dbReference>